<feature type="chain" id="PRO_5004196208" evidence="1">
    <location>
        <begin position="23"/>
        <end position="108"/>
    </location>
</feature>
<dbReference type="KEGG" id="nha:Nham_1893"/>
<sequence length="108" mass="12108">MRQVWRLGLINRVALLAGRAGATTCASAHAFPRPLGDCRRSNRSSRRTRRACISAGRLASQSAFAPKRGCLLWPFILPGFRLLYRAAAPSAWKYRRLIWSGSLLPRRS</sequence>
<evidence type="ECO:0000313" key="3">
    <source>
        <dbReference type="Proteomes" id="UP000001953"/>
    </source>
</evidence>
<evidence type="ECO:0000313" key="2">
    <source>
        <dbReference type="EMBL" id="ABE62701.1"/>
    </source>
</evidence>
<dbReference type="Proteomes" id="UP000001953">
    <property type="component" value="Chromosome"/>
</dbReference>
<evidence type="ECO:0000256" key="1">
    <source>
        <dbReference type="SAM" id="SignalP"/>
    </source>
</evidence>
<dbReference type="AlphaFoldDB" id="Q1QM46"/>
<reference evidence="2 3" key="1">
    <citation type="submission" date="2006-03" db="EMBL/GenBank/DDBJ databases">
        <title>Complete sequence of chromosome of Nitrobacter hamburgensis X14.</title>
        <authorList>
            <consortium name="US DOE Joint Genome Institute"/>
            <person name="Copeland A."/>
            <person name="Lucas S."/>
            <person name="Lapidus A."/>
            <person name="Barry K."/>
            <person name="Detter J.C."/>
            <person name="Glavina del Rio T."/>
            <person name="Hammon N."/>
            <person name="Israni S."/>
            <person name="Dalin E."/>
            <person name="Tice H."/>
            <person name="Pitluck S."/>
            <person name="Chain P."/>
            <person name="Malfatti S."/>
            <person name="Shin M."/>
            <person name="Vergez L."/>
            <person name="Schmutz J."/>
            <person name="Larimer F."/>
            <person name="Land M."/>
            <person name="Hauser L."/>
            <person name="Kyrpides N."/>
            <person name="Ivanova N."/>
            <person name="Ward B."/>
            <person name="Arp D."/>
            <person name="Klotz M."/>
            <person name="Stein L."/>
            <person name="O'Mullan G."/>
            <person name="Starkenburg S."/>
            <person name="Sayavedra L."/>
            <person name="Poret-Peterson A.T."/>
            <person name="Gentry M.E."/>
            <person name="Bruce D."/>
            <person name="Richardson P."/>
        </authorList>
    </citation>
    <scope>NUCLEOTIDE SEQUENCE [LARGE SCALE GENOMIC DNA]</scope>
    <source>
        <strain evidence="3">DSM 10229 / NCIMB 13809 / X14</strain>
    </source>
</reference>
<name>Q1QM46_NITHX</name>
<gene>
    <name evidence="2" type="ordered locus">Nham_1893</name>
</gene>
<protein>
    <submittedName>
        <fullName evidence="2">Uncharacterized protein</fullName>
    </submittedName>
</protein>
<accession>Q1QM46</accession>
<keyword evidence="3" id="KW-1185">Reference proteome</keyword>
<proteinExistence type="predicted"/>
<feature type="signal peptide" evidence="1">
    <location>
        <begin position="1"/>
        <end position="22"/>
    </location>
</feature>
<dbReference type="HOGENOM" id="CLU_2194148_0_0_5"/>
<organism evidence="2 3">
    <name type="scientific">Nitrobacter hamburgensis (strain DSM 10229 / NCIMB 13809 / X14)</name>
    <dbReference type="NCBI Taxonomy" id="323097"/>
    <lineage>
        <taxon>Bacteria</taxon>
        <taxon>Pseudomonadati</taxon>
        <taxon>Pseudomonadota</taxon>
        <taxon>Alphaproteobacteria</taxon>
        <taxon>Hyphomicrobiales</taxon>
        <taxon>Nitrobacteraceae</taxon>
        <taxon>Nitrobacter</taxon>
    </lineage>
</organism>
<keyword evidence="1" id="KW-0732">Signal</keyword>
<dbReference type="EMBL" id="CP000319">
    <property type="protein sequence ID" value="ABE62701.1"/>
    <property type="molecule type" value="Genomic_DNA"/>
</dbReference>